<feature type="transmembrane region" description="Helical" evidence="10">
    <location>
        <begin position="428"/>
        <end position="451"/>
    </location>
</feature>
<dbReference type="AlphaFoldDB" id="A0A3B7MT20"/>
<keyword evidence="6" id="KW-0520">NAD</keyword>
<dbReference type="InterPro" id="IPR002781">
    <property type="entry name" value="TM_pro_TauE-like"/>
</dbReference>
<reference evidence="12 13" key="1">
    <citation type="submission" date="2018-09" db="EMBL/GenBank/DDBJ databases">
        <title>Genome sequencing of strain 6GH32-13.</title>
        <authorList>
            <person name="Weon H.-Y."/>
            <person name="Heo J."/>
            <person name="Kwon S.-W."/>
        </authorList>
    </citation>
    <scope>NUCLEOTIDE SEQUENCE [LARGE SCALE GENOMIC DNA]</scope>
    <source>
        <strain evidence="12 13">5GH32-13</strain>
    </source>
</reference>
<dbReference type="NCBIfam" id="TIGR01470">
    <property type="entry name" value="cysG_Nterm"/>
    <property type="match status" value="1"/>
</dbReference>
<dbReference type="Pfam" id="PF13241">
    <property type="entry name" value="NAD_binding_7"/>
    <property type="match status" value="1"/>
</dbReference>
<dbReference type="OrthoDB" id="45564at2"/>
<keyword evidence="5" id="KW-0560">Oxidoreductase</keyword>
<evidence type="ECO:0000256" key="1">
    <source>
        <dbReference type="ARBA" id="ARBA00004141"/>
    </source>
</evidence>
<dbReference type="PANTHER" id="PTHR35330:SF1">
    <property type="entry name" value="SIROHEME BIOSYNTHESIS PROTEIN MET8"/>
    <property type="match status" value="1"/>
</dbReference>
<dbReference type="RefSeq" id="WP_119051995.1">
    <property type="nucleotide sequence ID" value="NZ_CP032157.1"/>
</dbReference>
<keyword evidence="3 10" id="KW-0812">Transmembrane</keyword>
<sequence length="507" mass="55499">MSTEQQKNGVPDATVIGQDANYLFPVFLRLEVLEVLLVGAGNVGLEKLTAILGNAPAARVSVVATNVTAQVKELAGAHEFVRIEERPFSEADLEGKDLVIIAVNDRAVSQLIRDAAREKKILVNAADKPEQCDFYLSSVVQKGNLKIAISTNGKSPTAAKRIKEVLNNALPAELNEVINNLHVVRNRLNGNFEYKVKKLNELTKILVERDTAEKERRWRKIATYSLVIFALMLVGHFIFSYLPLQQMADDTLKWYQTLDKNFHWMVMAGFLAQMVDGALGMGYGVTSTTILLSMGVNLAAISGSIHTAEMFASGASGYSHYKFGNVNKKLFKILVIPGVIGAIIGAICLKEFGESHSKYLRPILASYTMFLGLRILYNAFRKQQQKPKKFKRYGMLAGAGGFLDSFGGGGWGPIVTTTLITKGRSPRFVIGSVSLTEFFVTLASALTFFTLMGVSHWQVIAALILGGLIAAPLAAKLAGKLPRKTALILLGCLVIFWSVKIIIKIFQ</sequence>
<dbReference type="PANTHER" id="PTHR35330">
    <property type="entry name" value="SIROHEME BIOSYNTHESIS PROTEIN MET8"/>
    <property type="match status" value="1"/>
</dbReference>
<dbReference type="Proteomes" id="UP000263900">
    <property type="component" value="Chromosome"/>
</dbReference>
<keyword evidence="13" id="KW-1185">Reference proteome</keyword>
<evidence type="ECO:0000256" key="7">
    <source>
        <dbReference type="ARBA" id="ARBA00023136"/>
    </source>
</evidence>
<keyword evidence="4 10" id="KW-1133">Transmembrane helix</keyword>
<dbReference type="UniPathway" id="UPA00262">
    <property type="reaction ID" value="UER00222"/>
</dbReference>
<accession>A0A3B7MT20</accession>
<protein>
    <recommendedName>
        <fullName evidence="10">Probable membrane transporter protein</fullName>
    </recommendedName>
</protein>
<dbReference type="Pfam" id="PF14824">
    <property type="entry name" value="Sirohm_synth_M"/>
    <property type="match status" value="1"/>
</dbReference>
<evidence type="ECO:0000313" key="12">
    <source>
        <dbReference type="EMBL" id="AXY76116.1"/>
    </source>
</evidence>
<dbReference type="SUPFAM" id="SSF51735">
    <property type="entry name" value="NAD(P)-binding Rossmann-fold domains"/>
    <property type="match status" value="1"/>
</dbReference>
<organism evidence="12 13">
    <name type="scientific">Paraflavitalea soli</name>
    <dbReference type="NCBI Taxonomy" id="2315862"/>
    <lineage>
        <taxon>Bacteria</taxon>
        <taxon>Pseudomonadati</taxon>
        <taxon>Bacteroidota</taxon>
        <taxon>Chitinophagia</taxon>
        <taxon>Chitinophagales</taxon>
        <taxon>Chitinophagaceae</taxon>
        <taxon>Paraflavitalea</taxon>
    </lineage>
</organism>
<comment type="subcellular location">
    <subcellularLocation>
        <location evidence="10">Cell membrane</location>
        <topology evidence="10">Multi-pass membrane protein</topology>
    </subcellularLocation>
    <subcellularLocation>
        <location evidence="1">Membrane</location>
        <topology evidence="1">Multi-pass membrane protein</topology>
    </subcellularLocation>
</comment>
<evidence type="ECO:0000256" key="2">
    <source>
        <dbReference type="ARBA" id="ARBA00005010"/>
    </source>
</evidence>
<keyword evidence="10" id="KW-1003">Cell membrane</keyword>
<dbReference type="GO" id="GO:0019354">
    <property type="term" value="P:siroheme biosynthetic process"/>
    <property type="evidence" value="ECO:0007669"/>
    <property type="project" value="UniProtKB-UniPathway"/>
</dbReference>
<dbReference type="EMBL" id="CP032157">
    <property type="protein sequence ID" value="AXY76116.1"/>
    <property type="molecule type" value="Genomic_DNA"/>
</dbReference>
<feature type="transmembrane region" description="Helical" evidence="10">
    <location>
        <begin position="221"/>
        <end position="242"/>
    </location>
</feature>
<evidence type="ECO:0000256" key="4">
    <source>
        <dbReference type="ARBA" id="ARBA00022989"/>
    </source>
</evidence>
<feature type="domain" description="Siroheme synthase central" evidence="11">
    <location>
        <begin position="143"/>
        <end position="164"/>
    </location>
</feature>
<dbReference type="Pfam" id="PF01925">
    <property type="entry name" value="TauE"/>
    <property type="match status" value="1"/>
</dbReference>
<name>A0A3B7MT20_9BACT</name>
<keyword evidence="8" id="KW-0627">Porphyrin biosynthesis</keyword>
<evidence type="ECO:0000256" key="8">
    <source>
        <dbReference type="ARBA" id="ARBA00023244"/>
    </source>
</evidence>
<comment type="pathway">
    <text evidence="2">Porphyrin-containing compound metabolism; siroheme biosynthesis; sirohydrochlorin from precorrin-2: step 1/1.</text>
</comment>
<dbReference type="GO" id="GO:0004325">
    <property type="term" value="F:ferrochelatase activity"/>
    <property type="evidence" value="ECO:0007669"/>
    <property type="project" value="InterPro"/>
</dbReference>
<evidence type="ECO:0000256" key="10">
    <source>
        <dbReference type="RuleBase" id="RU363041"/>
    </source>
</evidence>
<dbReference type="InterPro" id="IPR028281">
    <property type="entry name" value="Sirohaem_synthase_central"/>
</dbReference>
<keyword evidence="7 10" id="KW-0472">Membrane</keyword>
<dbReference type="KEGG" id="pseg:D3H65_19930"/>
<dbReference type="InterPro" id="IPR036291">
    <property type="entry name" value="NAD(P)-bd_dom_sf"/>
</dbReference>
<evidence type="ECO:0000256" key="3">
    <source>
        <dbReference type="ARBA" id="ARBA00022692"/>
    </source>
</evidence>
<dbReference type="InterPro" id="IPR006367">
    <property type="entry name" value="Sirohaem_synthase_N"/>
</dbReference>
<evidence type="ECO:0000256" key="9">
    <source>
        <dbReference type="ARBA" id="ARBA00047561"/>
    </source>
</evidence>
<feature type="transmembrane region" description="Helical" evidence="10">
    <location>
        <begin position="457"/>
        <end position="475"/>
    </location>
</feature>
<evidence type="ECO:0000259" key="11">
    <source>
        <dbReference type="Pfam" id="PF14824"/>
    </source>
</evidence>
<gene>
    <name evidence="12" type="ORF">D3H65_19930</name>
</gene>
<feature type="transmembrane region" description="Helical" evidence="10">
    <location>
        <begin position="330"/>
        <end position="347"/>
    </location>
</feature>
<evidence type="ECO:0000256" key="6">
    <source>
        <dbReference type="ARBA" id="ARBA00023027"/>
    </source>
</evidence>
<dbReference type="GO" id="GO:0005886">
    <property type="term" value="C:plasma membrane"/>
    <property type="evidence" value="ECO:0007669"/>
    <property type="project" value="UniProtKB-SubCell"/>
</dbReference>
<evidence type="ECO:0000256" key="5">
    <source>
        <dbReference type="ARBA" id="ARBA00023002"/>
    </source>
</evidence>
<evidence type="ECO:0000313" key="13">
    <source>
        <dbReference type="Proteomes" id="UP000263900"/>
    </source>
</evidence>
<comment type="catalytic activity">
    <reaction evidence="9">
        <text>precorrin-2 + NAD(+) = sirohydrochlorin + NADH + 2 H(+)</text>
        <dbReference type="Rhea" id="RHEA:15613"/>
        <dbReference type="ChEBI" id="CHEBI:15378"/>
        <dbReference type="ChEBI" id="CHEBI:57540"/>
        <dbReference type="ChEBI" id="CHEBI:57945"/>
        <dbReference type="ChEBI" id="CHEBI:58351"/>
        <dbReference type="ChEBI" id="CHEBI:58827"/>
        <dbReference type="EC" id="1.3.1.76"/>
    </reaction>
</comment>
<dbReference type="InterPro" id="IPR028161">
    <property type="entry name" value="Met8-like"/>
</dbReference>
<dbReference type="Gene3D" id="3.40.50.720">
    <property type="entry name" value="NAD(P)-binding Rossmann-like Domain"/>
    <property type="match status" value="1"/>
</dbReference>
<dbReference type="GO" id="GO:0043115">
    <property type="term" value="F:precorrin-2 dehydrogenase activity"/>
    <property type="evidence" value="ECO:0007669"/>
    <property type="project" value="UniProtKB-EC"/>
</dbReference>
<feature type="transmembrane region" description="Helical" evidence="10">
    <location>
        <begin position="359"/>
        <end position="380"/>
    </location>
</feature>
<feature type="transmembrane region" description="Helical" evidence="10">
    <location>
        <begin position="487"/>
        <end position="506"/>
    </location>
</feature>
<dbReference type="SUPFAM" id="SSF75615">
    <property type="entry name" value="Siroheme synthase middle domains-like"/>
    <property type="match status" value="1"/>
</dbReference>
<feature type="transmembrane region" description="Helical" evidence="10">
    <location>
        <begin position="262"/>
        <end position="285"/>
    </location>
</feature>
<comment type="similarity">
    <text evidence="10">Belongs to the 4-toluene sulfonate uptake permease (TSUP) (TC 2.A.102) family.</text>
</comment>
<proteinExistence type="inferred from homology"/>
<dbReference type="Gene3D" id="3.30.160.110">
    <property type="entry name" value="Siroheme synthase, domain 2"/>
    <property type="match status" value="1"/>
</dbReference>